<evidence type="ECO:0000259" key="4">
    <source>
        <dbReference type="SMART" id="SM01403"/>
    </source>
</evidence>
<organism evidence="5 6">
    <name type="scientific">Cymbomonas tetramitiformis</name>
    <dbReference type="NCBI Taxonomy" id="36881"/>
    <lineage>
        <taxon>Eukaryota</taxon>
        <taxon>Viridiplantae</taxon>
        <taxon>Chlorophyta</taxon>
        <taxon>Pyramimonadophyceae</taxon>
        <taxon>Pyramimonadales</taxon>
        <taxon>Pyramimonadaceae</taxon>
        <taxon>Cymbomonas</taxon>
    </lineage>
</organism>
<dbReference type="Gene3D" id="3.30.70.600">
    <property type="entry name" value="Ribosomal protein S10 domain"/>
    <property type="match status" value="1"/>
</dbReference>
<evidence type="ECO:0000256" key="1">
    <source>
        <dbReference type="ARBA" id="ARBA00007102"/>
    </source>
</evidence>
<evidence type="ECO:0000256" key="2">
    <source>
        <dbReference type="ARBA" id="ARBA00022980"/>
    </source>
</evidence>
<dbReference type="NCBIfam" id="TIGR01049">
    <property type="entry name" value="rpsJ_bact"/>
    <property type="match status" value="1"/>
</dbReference>
<dbReference type="GO" id="GO:1990904">
    <property type="term" value="C:ribonucleoprotein complex"/>
    <property type="evidence" value="ECO:0007669"/>
    <property type="project" value="UniProtKB-KW"/>
</dbReference>
<dbReference type="GO" id="GO:0003735">
    <property type="term" value="F:structural constituent of ribosome"/>
    <property type="evidence" value="ECO:0007669"/>
    <property type="project" value="InterPro"/>
</dbReference>
<evidence type="ECO:0000256" key="3">
    <source>
        <dbReference type="ARBA" id="ARBA00023274"/>
    </source>
</evidence>
<dbReference type="PROSITE" id="PS00361">
    <property type="entry name" value="RIBOSOMAL_S10"/>
    <property type="match status" value="1"/>
</dbReference>
<reference evidence="5 6" key="1">
    <citation type="journal article" date="2015" name="Genome Biol. Evol.">
        <title>Comparative Genomics of a Bacterivorous Green Alga Reveals Evolutionary Causalities and Consequences of Phago-Mixotrophic Mode of Nutrition.</title>
        <authorList>
            <person name="Burns J.A."/>
            <person name="Paasch A."/>
            <person name="Narechania A."/>
            <person name="Kim E."/>
        </authorList>
    </citation>
    <scope>NUCLEOTIDE SEQUENCE [LARGE SCALE GENOMIC DNA]</scope>
    <source>
        <strain evidence="5 6">PLY_AMNH</strain>
    </source>
</reference>
<proteinExistence type="inferred from homology"/>
<keyword evidence="5" id="KW-0456">Lyase</keyword>
<dbReference type="InterPro" id="IPR001848">
    <property type="entry name" value="Ribosomal_uS10"/>
</dbReference>
<dbReference type="PANTHER" id="PTHR11700">
    <property type="entry name" value="30S RIBOSOMAL PROTEIN S10 FAMILY MEMBER"/>
    <property type="match status" value="1"/>
</dbReference>
<dbReference type="InterPro" id="IPR036838">
    <property type="entry name" value="Ribosomal_uS10_dom_sf"/>
</dbReference>
<dbReference type="SMART" id="SM01403">
    <property type="entry name" value="Ribosomal_S10"/>
    <property type="match status" value="1"/>
</dbReference>
<evidence type="ECO:0000313" key="5">
    <source>
        <dbReference type="EMBL" id="KAK3243808.1"/>
    </source>
</evidence>
<dbReference type="FunFam" id="3.30.70.600:FF:000003">
    <property type="entry name" value="30S ribosomal protein S10"/>
    <property type="match status" value="1"/>
</dbReference>
<dbReference type="AlphaFoldDB" id="A0AAE0BVW7"/>
<dbReference type="InterPro" id="IPR027486">
    <property type="entry name" value="Ribosomal_uS10_dom"/>
</dbReference>
<dbReference type="NCBIfam" id="NF001861">
    <property type="entry name" value="PRK00596.1"/>
    <property type="match status" value="1"/>
</dbReference>
<keyword evidence="3" id="KW-0687">Ribonucleoprotein</keyword>
<dbReference type="EMBL" id="LGRX02032634">
    <property type="protein sequence ID" value="KAK3243808.1"/>
    <property type="molecule type" value="Genomic_DNA"/>
</dbReference>
<protein>
    <submittedName>
        <fullName evidence="5">ATP-citrate lyase beta-subunit</fullName>
    </submittedName>
</protein>
<dbReference type="SUPFAM" id="SSF54999">
    <property type="entry name" value="Ribosomal protein S10"/>
    <property type="match status" value="1"/>
</dbReference>
<comment type="similarity">
    <text evidence="1">Belongs to the universal ribosomal protein uS10 family.</text>
</comment>
<dbReference type="Proteomes" id="UP001190700">
    <property type="component" value="Unassembled WGS sequence"/>
</dbReference>
<dbReference type="GO" id="GO:0003723">
    <property type="term" value="F:RNA binding"/>
    <property type="evidence" value="ECO:0007669"/>
    <property type="project" value="InterPro"/>
</dbReference>
<dbReference type="InterPro" id="IPR018268">
    <property type="entry name" value="Ribosomal_uS10_CS"/>
</dbReference>
<feature type="domain" description="Small ribosomal subunit protein uS10" evidence="4">
    <location>
        <begin position="44"/>
        <end position="138"/>
    </location>
</feature>
<dbReference type="GO" id="GO:0005840">
    <property type="term" value="C:ribosome"/>
    <property type="evidence" value="ECO:0007669"/>
    <property type="project" value="UniProtKB-KW"/>
</dbReference>
<dbReference type="GO" id="GO:0016829">
    <property type="term" value="F:lyase activity"/>
    <property type="evidence" value="ECO:0007669"/>
    <property type="project" value="UniProtKB-KW"/>
</dbReference>
<dbReference type="HAMAP" id="MF_00508">
    <property type="entry name" value="Ribosomal_uS10"/>
    <property type="match status" value="1"/>
</dbReference>
<name>A0AAE0BVW7_9CHLO</name>
<comment type="caution">
    <text evidence="5">The sequence shown here is derived from an EMBL/GenBank/DDBJ whole genome shotgun (WGS) entry which is preliminary data.</text>
</comment>
<sequence>MPAFIGMRSTVANKSCVAQRVQPARRSVVQVQSAADTIPQQKIRIKLKAYGIPRLEEASAKIMDAARNSDATACGPVPLPTRRKIFCILRSPHVNKNSMEHFEIRTHQRLIDIKDPSAQTIDALMQLDLPAGVDVEVKL</sequence>
<dbReference type="PRINTS" id="PR00971">
    <property type="entry name" value="RIBOSOMALS10"/>
</dbReference>
<keyword evidence="6" id="KW-1185">Reference proteome</keyword>
<evidence type="ECO:0000313" key="6">
    <source>
        <dbReference type="Proteomes" id="UP001190700"/>
    </source>
</evidence>
<dbReference type="GO" id="GO:0006412">
    <property type="term" value="P:translation"/>
    <property type="evidence" value="ECO:0007669"/>
    <property type="project" value="InterPro"/>
</dbReference>
<dbReference type="Pfam" id="PF00338">
    <property type="entry name" value="Ribosomal_S10"/>
    <property type="match status" value="1"/>
</dbReference>
<accession>A0AAE0BVW7</accession>
<gene>
    <name evidence="5" type="ORF">CYMTET_46557</name>
</gene>
<keyword evidence="2" id="KW-0689">Ribosomal protein</keyword>